<organism evidence="2 3">
    <name type="scientific">Paenibacillus alvei</name>
    <name type="common">Bacillus alvei</name>
    <dbReference type="NCBI Taxonomy" id="44250"/>
    <lineage>
        <taxon>Bacteria</taxon>
        <taxon>Bacillati</taxon>
        <taxon>Bacillota</taxon>
        <taxon>Bacilli</taxon>
        <taxon>Bacillales</taxon>
        <taxon>Paenibacillaceae</taxon>
        <taxon>Paenibacillus</taxon>
    </lineage>
</organism>
<protein>
    <recommendedName>
        <fullName evidence="1">Vint domain-containing protein</fullName>
    </recommendedName>
</protein>
<proteinExistence type="predicted"/>
<dbReference type="InterPro" id="IPR036844">
    <property type="entry name" value="Hint_dom_sf"/>
</dbReference>
<reference evidence="2 3" key="1">
    <citation type="submission" date="2020-05" db="EMBL/GenBank/DDBJ databases">
        <title>Whole genome sequencing and identification of novel metabolites from Paenibacillus alvei strain JR949.</title>
        <authorList>
            <person name="Rajendhran J."/>
            <person name="Sree Pranav P."/>
            <person name="Mahalakshmi B."/>
            <person name="Karthikeyan R."/>
        </authorList>
    </citation>
    <scope>NUCLEOTIDE SEQUENCE [LARGE SCALE GENOMIC DNA]</scope>
    <source>
        <strain evidence="2 3">JR949</strain>
    </source>
</reference>
<comment type="caution">
    <text evidence="2">The sequence shown here is derived from an EMBL/GenBank/DDBJ whole genome shotgun (WGS) entry which is preliminary data.</text>
</comment>
<evidence type="ECO:0000259" key="1">
    <source>
        <dbReference type="Pfam" id="PF14623"/>
    </source>
</evidence>
<gene>
    <name evidence="2" type="ORF">HMI46_14185</name>
</gene>
<dbReference type="InterPro" id="IPR039510">
    <property type="entry name" value="Vint_dom"/>
</dbReference>
<dbReference type="Pfam" id="PF14623">
    <property type="entry name" value="Vint"/>
    <property type="match status" value="1"/>
</dbReference>
<dbReference type="Gene3D" id="2.170.16.10">
    <property type="entry name" value="Hedgehog/Intein (Hint) domain"/>
    <property type="match status" value="1"/>
</dbReference>
<evidence type="ECO:0000313" key="3">
    <source>
        <dbReference type="Proteomes" id="UP000552038"/>
    </source>
</evidence>
<dbReference type="AlphaFoldDB" id="A0AAP7A2N4"/>
<dbReference type="SUPFAM" id="SSF51294">
    <property type="entry name" value="Hedgehog/intein (Hint) domain"/>
    <property type="match status" value="1"/>
</dbReference>
<dbReference type="Proteomes" id="UP000552038">
    <property type="component" value="Unassembled WGS sequence"/>
</dbReference>
<evidence type="ECO:0000313" key="2">
    <source>
        <dbReference type="EMBL" id="NOJ71702.1"/>
    </source>
</evidence>
<sequence>MGIDVSLQDFETRMERDFAGEINSITALSKFVVLQPARTSNPVADALFEALVAHLKGSLPGELKERLFSKMLYDNGPYRSLFYPSYKPNRYESILYQGTNDHLDQAQWSNFAVALLCQDIYMTASSMRKEMRKEAIERQIQNANALVNSRLWIWYAQVFMHHIPEYASLVTELGGPNEALCKYEAMLRSSQWQQMVAQMVHDGNFPDPEWFFYHTWIKLVCLAVSDLDDLIDQVARGTNESVPATVRRDTWRSYRTWMPTNSINYMQFKEAETRIRKYAYLESGDVYVKVPEFYAQSFLDDPGKVYKNEPSSCFAAGAKVRMADSTLRAIENIRAGEQVMTPNEPRSVMLVVNEDLAGRCLYSLNECAAKFTALHPFVTAGKEHEPQLAAIEPRHLGFNMPTMHALGIMPLTEDTVLHACQSNKFNPELTKATIHQVLEHKPQANVNGERLVYDLILEPNELGTSEYYIGDDSIQFLAMSEFPVFMYAPRLTSTLLMMLHTLYGKIGNTGIDLELINGIVAQSLLAQCVNDSIVQSLVAMQDVNAVNEQDIVRVFQSHPLPELLANHLSYYRGSHPDEAHYHRSNGRWVALLLSKHAEQLQGAVCMGWRRFSTGSTGSENLTDAGAGERTGIPGSSRSMHYLPKNRILALSVHSLCLDAKEAMIQRDLTFMITAAVRVNEQLYSADSWVKERDAATQDNPSPFCRTFYDDLCFAEFPIEAEQIHVQFTIVDAVAKQTVYKACHLIEWPLSNEYAHRNALIFDANGLDCGYLYYDLRLVAPNDVCKQTVAKEAWSRERESQFAFQFGDQMGRVLSKSIPTLLSMLGEEIER</sequence>
<dbReference type="RefSeq" id="WP_171417177.1">
    <property type="nucleotide sequence ID" value="NZ_JABFOR010000016.1"/>
</dbReference>
<accession>A0AAP7A2N4</accession>
<dbReference type="EMBL" id="JABFOR010000016">
    <property type="protein sequence ID" value="NOJ71702.1"/>
    <property type="molecule type" value="Genomic_DNA"/>
</dbReference>
<feature type="domain" description="Vint" evidence="1">
    <location>
        <begin position="312"/>
        <end position="382"/>
    </location>
</feature>
<name>A0AAP7A2N4_PAEAL</name>